<dbReference type="EMBL" id="JAOQJE010000005">
    <property type="protein sequence ID" value="MCU6788898.1"/>
    <property type="molecule type" value="Genomic_DNA"/>
</dbReference>
<dbReference type="Proteomes" id="UP001652397">
    <property type="component" value="Unassembled WGS sequence"/>
</dbReference>
<evidence type="ECO:0000313" key="1">
    <source>
        <dbReference type="EMBL" id="MCU6788898.1"/>
    </source>
</evidence>
<organism evidence="1 2">
    <name type="scientific">Agathobaculum ammoniilyticum</name>
    <dbReference type="NCBI Taxonomy" id="2981778"/>
    <lineage>
        <taxon>Bacteria</taxon>
        <taxon>Bacillati</taxon>
        <taxon>Bacillota</taxon>
        <taxon>Clostridia</taxon>
        <taxon>Eubacteriales</taxon>
        <taxon>Butyricicoccaceae</taxon>
        <taxon>Agathobaculum</taxon>
    </lineage>
</organism>
<dbReference type="RefSeq" id="WP_147574030.1">
    <property type="nucleotide sequence ID" value="NZ_JAOQJE010000005.1"/>
</dbReference>
<proteinExistence type="predicted"/>
<sequence length="119" mass="13188">MDNIMIGEIEMPRTRTLEIGGEYESKEATMASGKIVRDVLGWRAELTATWEWVPAGLLKQLVPIARSGAFVTIQYPDSTGGDTSGVFSIEIGNQKIFKFRSGVPYWYNVELTATAQEVV</sequence>
<comment type="caution">
    <text evidence="1">The sequence shown here is derived from an EMBL/GenBank/DDBJ whole genome shotgun (WGS) entry which is preliminary data.</text>
</comment>
<reference evidence="1 2" key="1">
    <citation type="journal article" date="2021" name="ISME Commun">
        <title>Automated analysis of genomic sequences facilitates high-throughput and comprehensive description of bacteria.</title>
        <authorList>
            <person name="Hitch T.C.A."/>
        </authorList>
    </citation>
    <scope>NUCLEOTIDE SEQUENCE [LARGE SCALE GENOMIC DNA]</scope>
    <source>
        <strain evidence="1 2">Sanger_34</strain>
    </source>
</reference>
<gene>
    <name evidence="1" type="ORF">OCV66_07305</name>
</gene>
<accession>A0ABT2U2R8</accession>
<evidence type="ECO:0008006" key="3">
    <source>
        <dbReference type="Google" id="ProtNLM"/>
    </source>
</evidence>
<protein>
    <recommendedName>
        <fullName evidence="3">Phage protein</fullName>
    </recommendedName>
</protein>
<name>A0ABT2U2R8_9FIRM</name>
<evidence type="ECO:0000313" key="2">
    <source>
        <dbReference type="Proteomes" id="UP001652397"/>
    </source>
</evidence>
<keyword evidence="2" id="KW-1185">Reference proteome</keyword>